<keyword evidence="2" id="KW-1185">Reference proteome</keyword>
<protein>
    <submittedName>
        <fullName evidence="1">Uncharacterized protein</fullName>
    </submittedName>
</protein>
<sequence length="76" mass="8946">MLADLHRHGGAGALEQWSGFVRHPMHRRWLKEHEAHYDEAGEALWARECLDHVIARLPRRSARELRKLVQKLDDLC</sequence>
<dbReference type="Proteomes" id="UP001515943">
    <property type="component" value="Unassembled WGS sequence"/>
</dbReference>
<evidence type="ECO:0000313" key="2">
    <source>
        <dbReference type="Proteomes" id="UP001515943"/>
    </source>
</evidence>
<reference evidence="1 2" key="1">
    <citation type="submission" date="2019-08" db="EMBL/GenBank/DDBJ databases">
        <title>Lentzea from Indian Himalayas.</title>
        <authorList>
            <person name="Mandal S."/>
            <person name="Mallick Gupta A."/>
            <person name="Maiti P.K."/>
            <person name="Sarkar J."/>
            <person name="Mandal S."/>
        </authorList>
    </citation>
    <scope>NUCLEOTIDE SEQUENCE [LARGE SCALE GENOMIC DNA]</scope>
    <source>
        <strain evidence="1 2">PSKA42</strain>
    </source>
</reference>
<name>A0ABX1FP19_9PSEU</name>
<comment type="caution">
    <text evidence="1">The sequence shown here is derived from an EMBL/GenBank/DDBJ whole genome shotgun (WGS) entry which is preliminary data.</text>
</comment>
<organism evidence="1 2">
    <name type="scientific">Lentzea indica</name>
    <dbReference type="NCBI Taxonomy" id="2604800"/>
    <lineage>
        <taxon>Bacteria</taxon>
        <taxon>Bacillati</taxon>
        <taxon>Actinomycetota</taxon>
        <taxon>Actinomycetes</taxon>
        <taxon>Pseudonocardiales</taxon>
        <taxon>Pseudonocardiaceae</taxon>
        <taxon>Lentzea</taxon>
    </lineage>
</organism>
<accession>A0ABX1FP19</accession>
<gene>
    <name evidence="1" type="ORF">FXN61_29770</name>
</gene>
<evidence type="ECO:0000313" key="1">
    <source>
        <dbReference type="EMBL" id="NKE60749.1"/>
    </source>
</evidence>
<proteinExistence type="predicted"/>
<dbReference type="EMBL" id="VSRL01000135">
    <property type="protein sequence ID" value="NKE60749.1"/>
    <property type="molecule type" value="Genomic_DNA"/>
</dbReference>